<accession>A0ABQ4J8H0</accession>
<evidence type="ECO:0008006" key="3">
    <source>
        <dbReference type="Google" id="ProtNLM"/>
    </source>
</evidence>
<reference evidence="1 2" key="1">
    <citation type="submission" date="2021-01" db="EMBL/GenBank/DDBJ databases">
        <title>Whole genome shotgun sequence of Verrucosispora qiuiae NBRC 106684.</title>
        <authorList>
            <person name="Komaki H."/>
            <person name="Tamura T."/>
        </authorList>
    </citation>
    <scope>NUCLEOTIDE SEQUENCE [LARGE SCALE GENOMIC DNA]</scope>
    <source>
        <strain evidence="1 2">NBRC 106684</strain>
    </source>
</reference>
<gene>
    <name evidence="1" type="ORF">Vqi01_15350</name>
</gene>
<evidence type="ECO:0000313" key="2">
    <source>
        <dbReference type="Proteomes" id="UP000653076"/>
    </source>
</evidence>
<proteinExistence type="predicted"/>
<evidence type="ECO:0000313" key="1">
    <source>
        <dbReference type="EMBL" id="GIJ26373.1"/>
    </source>
</evidence>
<keyword evidence="2" id="KW-1185">Reference proteome</keyword>
<name>A0ABQ4J8H0_9ACTN</name>
<sequence>MPPRIRYDDEKLETAIRTINGFRQKNAAARAGLNPAAAGDGGGTAWAGLTVIAGGEWFASGMLVKRRIEEIGRAVDKVLADHETKLAAMSRALVATRRISDETEKENIDTAGSAR</sequence>
<comment type="caution">
    <text evidence="1">The sequence shown here is derived from an EMBL/GenBank/DDBJ whole genome shotgun (WGS) entry which is preliminary data.</text>
</comment>
<dbReference type="EMBL" id="BOPC01000018">
    <property type="protein sequence ID" value="GIJ26373.1"/>
    <property type="molecule type" value="Genomic_DNA"/>
</dbReference>
<protein>
    <recommendedName>
        <fullName evidence="3">ESX-1 secretion-associated protein</fullName>
    </recommendedName>
</protein>
<organism evidence="1 2">
    <name type="scientific">Micromonospora qiuiae</name>
    <dbReference type="NCBI Taxonomy" id="502268"/>
    <lineage>
        <taxon>Bacteria</taxon>
        <taxon>Bacillati</taxon>
        <taxon>Actinomycetota</taxon>
        <taxon>Actinomycetes</taxon>
        <taxon>Micromonosporales</taxon>
        <taxon>Micromonosporaceae</taxon>
        <taxon>Micromonospora</taxon>
    </lineage>
</organism>
<dbReference type="Proteomes" id="UP000653076">
    <property type="component" value="Unassembled WGS sequence"/>
</dbReference>